<protein>
    <submittedName>
        <fullName evidence="2">Uncharacterized protein</fullName>
    </submittedName>
</protein>
<dbReference type="AlphaFoldDB" id="A0AAW1WFB6"/>
<gene>
    <name evidence="2" type="ORF">M0R45_031073</name>
</gene>
<name>A0AAW1WFB6_RUBAR</name>
<comment type="caution">
    <text evidence="2">The sequence shown here is derived from an EMBL/GenBank/DDBJ whole genome shotgun (WGS) entry which is preliminary data.</text>
</comment>
<sequence length="304" mass="34627">MDAKMSSSDEVYVDEIEALRGEIKVMNENMERVIEALVNFKEDVTKDVMDNVGKKLGLRRDTTNINKWSDDNKLPLNESLLDTYSTLKYKGLVACNSGKKILLNKVYNHRNHRWAANSKDSIESVHSPINTRASHQRKVGQQLCSPYIAVERLEEKRQLKFDDDRKTAIYIWGEQRAPETQGEVEVDEQGEVIIGQWEYQTCKVNHYESKAATKPVFSSGDFVSGDSLNDNDAVSHSPADCRVYGVKAYKPVGRNPSHLKVHIDPNNHISYKVVTNPWGTETSELPDYVKNSILLPNDGFYYRV</sequence>
<keyword evidence="1" id="KW-0175">Coiled coil</keyword>
<evidence type="ECO:0000313" key="3">
    <source>
        <dbReference type="Proteomes" id="UP001457282"/>
    </source>
</evidence>
<dbReference type="Proteomes" id="UP001457282">
    <property type="component" value="Unassembled WGS sequence"/>
</dbReference>
<reference evidence="2 3" key="1">
    <citation type="journal article" date="2023" name="G3 (Bethesda)">
        <title>A chromosome-length genome assembly and annotation of blackberry (Rubus argutus, cv. 'Hillquist').</title>
        <authorList>
            <person name="Bruna T."/>
            <person name="Aryal R."/>
            <person name="Dudchenko O."/>
            <person name="Sargent D.J."/>
            <person name="Mead D."/>
            <person name="Buti M."/>
            <person name="Cavallini A."/>
            <person name="Hytonen T."/>
            <person name="Andres J."/>
            <person name="Pham M."/>
            <person name="Weisz D."/>
            <person name="Mascagni F."/>
            <person name="Usai G."/>
            <person name="Natali L."/>
            <person name="Bassil N."/>
            <person name="Fernandez G.E."/>
            <person name="Lomsadze A."/>
            <person name="Armour M."/>
            <person name="Olukolu B."/>
            <person name="Poorten T."/>
            <person name="Britton C."/>
            <person name="Davik J."/>
            <person name="Ashrafi H."/>
            <person name="Aiden E.L."/>
            <person name="Borodovsky M."/>
            <person name="Worthington M."/>
        </authorList>
    </citation>
    <scope>NUCLEOTIDE SEQUENCE [LARGE SCALE GENOMIC DNA]</scope>
    <source>
        <strain evidence="2">PI 553951</strain>
    </source>
</reference>
<evidence type="ECO:0000313" key="2">
    <source>
        <dbReference type="EMBL" id="KAK9922616.1"/>
    </source>
</evidence>
<organism evidence="2 3">
    <name type="scientific">Rubus argutus</name>
    <name type="common">Southern blackberry</name>
    <dbReference type="NCBI Taxonomy" id="59490"/>
    <lineage>
        <taxon>Eukaryota</taxon>
        <taxon>Viridiplantae</taxon>
        <taxon>Streptophyta</taxon>
        <taxon>Embryophyta</taxon>
        <taxon>Tracheophyta</taxon>
        <taxon>Spermatophyta</taxon>
        <taxon>Magnoliopsida</taxon>
        <taxon>eudicotyledons</taxon>
        <taxon>Gunneridae</taxon>
        <taxon>Pentapetalae</taxon>
        <taxon>rosids</taxon>
        <taxon>fabids</taxon>
        <taxon>Rosales</taxon>
        <taxon>Rosaceae</taxon>
        <taxon>Rosoideae</taxon>
        <taxon>Rosoideae incertae sedis</taxon>
        <taxon>Rubus</taxon>
    </lineage>
</organism>
<keyword evidence="3" id="KW-1185">Reference proteome</keyword>
<accession>A0AAW1WFB6</accession>
<proteinExistence type="predicted"/>
<feature type="coiled-coil region" evidence="1">
    <location>
        <begin position="16"/>
        <end position="43"/>
    </location>
</feature>
<evidence type="ECO:0000256" key="1">
    <source>
        <dbReference type="SAM" id="Coils"/>
    </source>
</evidence>
<dbReference type="EMBL" id="JBEDUW010000006">
    <property type="protein sequence ID" value="KAK9922616.1"/>
    <property type="molecule type" value="Genomic_DNA"/>
</dbReference>